<evidence type="ECO:0000313" key="3">
    <source>
        <dbReference type="Proteomes" id="UP001158730"/>
    </source>
</evidence>
<dbReference type="RefSeq" id="WP_280055085.1">
    <property type="nucleotide sequence ID" value="NZ_JAOBYN010000020.1"/>
</dbReference>
<dbReference type="Pfam" id="PF13503">
    <property type="entry name" value="DUF4123"/>
    <property type="match status" value="1"/>
</dbReference>
<protein>
    <submittedName>
        <fullName evidence="2">DUF4123 domain-containing protein</fullName>
    </submittedName>
</protein>
<comment type="caution">
    <text evidence="2">The sequence shown here is derived from an EMBL/GenBank/DDBJ whole genome shotgun (WGS) entry which is preliminary data.</text>
</comment>
<sequence>MPPHASNWLAILQEQALVHRLAHIDVLLDTTGLKYPLWQSLAGLKAEPGIALLLDGTPEQALAKQGPVLLRLQWADQEHRLWLQQLFDSLHREPRLLALLSNWSFIELSEHLRHCTQAEWNQGRSGGLLRYWDPRLFFAVSETLTPQQGRWFHAPVSAWHWLDRDDQPRQLAGQSAHPSELPQPLPTMELSNEQVAELVAWMDAEDYRAFTCAQHQEYGLPSRETLQQHLVRAYLDANQQGIVDIDQRRTHVREWLARNSSISPRAQLA</sequence>
<proteinExistence type="predicted"/>
<name>A0AA42SXZ3_AQUAC</name>
<evidence type="ECO:0000313" key="2">
    <source>
        <dbReference type="EMBL" id="MDH1056822.1"/>
    </source>
</evidence>
<organism evidence="2 3">
    <name type="scientific">Aquipseudomonas alcaligenes</name>
    <name type="common">Pseudomonas alcaligenes</name>
    <dbReference type="NCBI Taxonomy" id="43263"/>
    <lineage>
        <taxon>Bacteria</taxon>
        <taxon>Pseudomonadati</taxon>
        <taxon>Pseudomonadota</taxon>
        <taxon>Gammaproteobacteria</taxon>
        <taxon>Pseudomonadales</taxon>
        <taxon>Pseudomonadaceae</taxon>
        <taxon>Aquipseudomonas</taxon>
    </lineage>
</organism>
<dbReference type="AlphaFoldDB" id="A0AA42SXZ3"/>
<gene>
    <name evidence="2" type="ORF">N5C05_18940</name>
</gene>
<evidence type="ECO:0000259" key="1">
    <source>
        <dbReference type="Pfam" id="PF13503"/>
    </source>
</evidence>
<dbReference type="Proteomes" id="UP001158730">
    <property type="component" value="Unassembled WGS sequence"/>
</dbReference>
<accession>A0AA42SXZ3</accession>
<reference evidence="2" key="1">
    <citation type="submission" date="2022-09" db="EMBL/GenBank/DDBJ databases">
        <title>Intensive care unit water sources are persistently colonized with multi-drug resistant bacteria and are the site of extensive horizontal gene transfer of antibiotic resistance genes.</title>
        <authorList>
            <person name="Diorio-Toth L."/>
        </authorList>
    </citation>
    <scope>NUCLEOTIDE SEQUENCE</scope>
    <source>
        <strain evidence="2">GD03990</strain>
    </source>
</reference>
<dbReference type="InterPro" id="IPR025391">
    <property type="entry name" value="DUF4123"/>
</dbReference>
<feature type="domain" description="DUF4123" evidence="1">
    <location>
        <begin position="38"/>
        <end position="148"/>
    </location>
</feature>
<dbReference type="EMBL" id="JAOBYN010000020">
    <property type="protein sequence ID" value="MDH1056822.1"/>
    <property type="molecule type" value="Genomic_DNA"/>
</dbReference>